<gene>
    <name evidence="1" type="ORF">HNQ55_002653</name>
</gene>
<dbReference type="Proteomes" id="UP000537141">
    <property type="component" value="Unassembled WGS sequence"/>
</dbReference>
<evidence type="ECO:0000313" key="1">
    <source>
        <dbReference type="EMBL" id="MBB6544129.1"/>
    </source>
</evidence>
<sequence>MTQLNTLLGILVGTLIFANMASAKTIEIEKAQPIDHKAIHAAVELQLKNTIEISAKLFRAKELPINSLLAINNQEEDIKTLNIAKTDYLAD</sequence>
<keyword evidence="2" id="KW-1185">Reference proteome</keyword>
<comment type="caution">
    <text evidence="1">The sequence shown here is derived from an EMBL/GenBank/DDBJ whole genome shotgun (WGS) entry which is preliminary data.</text>
</comment>
<reference evidence="1 2" key="1">
    <citation type="submission" date="2020-08" db="EMBL/GenBank/DDBJ databases">
        <title>Genomic Encyclopedia of Type Strains, Phase IV (KMG-IV): sequencing the most valuable type-strain genomes for metagenomic binning, comparative biology and taxonomic classification.</title>
        <authorList>
            <person name="Goeker M."/>
        </authorList>
    </citation>
    <scope>NUCLEOTIDE SEQUENCE [LARGE SCALE GENOMIC DNA]</scope>
    <source>
        <strain evidence="1 2">DSM 26287</strain>
    </source>
</reference>
<organism evidence="1 2">
    <name type="scientific">Thalassotalea piscium</name>
    <dbReference type="NCBI Taxonomy" id="1230533"/>
    <lineage>
        <taxon>Bacteria</taxon>
        <taxon>Pseudomonadati</taxon>
        <taxon>Pseudomonadota</taxon>
        <taxon>Gammaproteobacteria</taxon>
        <taxon>Alteromonadales</taxon>
        <taxon>Colwelliaceae</taxon>
        <taxon>Thalassotalea</taxon>
    </lineage>
</organism>
<protein>
    <submittedName>
        <fullName evidence="1">Uncharacterized protein</fullName>
    </submittedName>
</protein>
<evidence type="ECO:0000313" key="2">
    <source>
        <dbReference type="Proteomes" id="UP000537141"/>
    </source>
</evidence>
<dbReference type="EMBL" id="JACHHU010000024">
    <property type="protein sequence ID" value="MBB6544129.1"/>
    <property type="molecule type" value="Genomic_DNA"/>
</dbReference>
<name>A0A7X0NIL7_9GAMM</name>
<proteinExistence type="predicted"/>
<dbReference type="AlphaFoldDB" id="A0A7X0NIL7"/>
<dbReference type="RefSeq" id="WP_184424958.1">
    <property type="nucleotide sequence ID" value="NZ_AP027362.1"/>
</dbReference>
<accession>A0A7X0NIL7</accession>